<name>A0ABR9AJM1_9BACT</name>
<dbReference type="Proteomes" id="UP000647133">
    <property type="component" value="Unassembled WGS sequence"/>
</dbReference>
<evidence type="ECO:0000256" key="1">
    <source>
        <dbReference type="SAM" id="SignalP"/>
    </source>
</evidence>
<evidence type="ECO:0000313" key="2">
    <source>
        <dbReference type="EMBL" id="MBD8488956.1"/>
    </source>
</evidence>
<dbReference type="RefSeq" id="WP_192009801.1">
    <property type="nucleotide sequence ID" value="NZ_JACYTQ010000002.1"/>
</dbReference>
<organism evidence="2 3">
    <name type="scientific">Echinicola arenosa</name>
    <dbReference type="NCBI Taxonomy" id="2774144"/>
    <lineage>
        <taxon>Bacteria</taxon>
        <taxon>Pseudomonadati</taxon>
        <taxon>Bacteroidota</taxon>
        <taxon>Cytophagia</taxon>
        <taxon>Cytophagales</taxon>
        <taxon>Cyclobacteriaceae</taxon>
        <taxon>Echinicola</taxon>
    </lineage>
</organism>
<feature type="chain" id="PRO_5045911755" description="NIPSNAP domain-containing protein" evidence="1">
    <location>
        <begin position="27"/>
        <end position="154"/>
    </location>
</feature>
<comment type="caution">
    <text evidence="2">The sequence shown here is derived from an EMBL/GenBank/DDBJ whole genome shotgun (WGS) entry which is preliminary data.</text>
</comment>
<evidence type="ECO:0008006" key="4">
    <source>
        <dbReference type="Google" id="ProtNLM"/>
    </source>
</evidence>
<keyword evidence="1" id="KW-0732">Signal</keyword>
<protein>
    <recommendedName>
        <fullName evidence="4">NIPSNAP domain-containing protein</fullName>
    </recommendedName>
</protein>
<keyword evidence="3" id="KW-1185">Reference proteome</keyword>
<dbReference type="EMBL" id="JACYTQ010000002">
    <property type="protein sequence ID" value="MBD8488956.1"/>
    <property type="molecule type" value="Genomic_DNA"/>
</dbReference>
<sequence length="154" mass="17754">MKTNFKTLLAFLLIFLVASFAFQVQAQEEEEMVPKKYENPEWKYVVLIDYKPGKFGAAQKIIKDYFIPADQKAGVPGPELELVLHSGEYDLMVIWAMEEGIEEMNWELSPQSVKWRKAFNEMVGGKEAADKIMDEYRSYVNSTTSYISLKASYD</sequence>
<evidence type="ECO:0000313" key="3">
    <source>
        <dbReference type="Proteomes" id="UP000647133"/>
    </source>
</evidence>
<proteinExistence type="predicted"/>
<gene>
    <name evidence="2" type="ORF">IFO69_09385</name>
</gene>
<feature type="signal peptide" evidence="1">
    <location>
        <begin position="1"/>
        <end position="26"/>
    </location>
</feature>
<accession>A0ABR9AJM1</accession>
<reference evidence="2 3" key="1">
    <citation type="submission" date="2020-09" db="EMBL/GenBank/DDBJ databases">
        <title>Echinicola sp. CAU 1574 isolated from sand of Sido Beach.</title>
        <authorList>
            <person name="Kim W."/>
        </authorList>
    </citation>
    <scope>NUCLEOTIDE SEQUENCE [LARGE SCALE GENOMIC DNA]</scope>
    <source>
        <strain evidence="2 3">CAU 1574</strain>
    </source>
</reference>